<keyword evidence="3" id="KW-1185">Reference proteome</keyword>
<dbReference type="AlphaFoldDB" id="A0A9N9NTT9"/>
<reference evidence="2" key="1">
    <citation type="submission" date="2021-06" db="EMBL/GenBank/DDBJ databases">
        <authorList>
            <person name="Kallberg Y."/>
            <person name="Tangrot J."/>
            <person name="Rosling A."/>
        </authorList>
    </citation>
    <scope>NUCLEOTIDE SEQUENCE</scope>
    <source>
        <strain evidence="2">FL130A</strain>
    </source>
</reference>
<evidence type="ECO:0000313" key="3">
    <source>
        <dbReference type="Proteomes" id="UP000789508"/>
    </source>
</evidence>
<organism evidence="2 3">
    <name type="scientific">Ambispora leptoticha</name>
    <dbReference type="NCBI Taxonomy" id="144679"/>
    <lineage>
        <taxon>Eukaryota</taxon>
        <taxon>Fungi</taxon>
        <taxon>Fungi incertae sedis</taxon>
        <taxon>Mucoromycota</taxon>
        <taxon>Glomeromycotina</taxon>
        <taxon>Glomeromycetes</taxon>
        <taxon>Archaeosporales</taxon>
        <taxon>Ambisporaceae</taxon>
        <taxon>Ambispora</taxon>
    </lineage>
</organism>
<proteinExistence type="predicted"/>
<evidence type="ECO:0000313" key="2">
    <source>
        <dbReference type="EMBL" id="CAG8756620.1"/>
    </source>
</evidence>
<sequence>TSKLPEVTSSDQITPNINIDSSIHNPHNNQTSTKLDNFNFSVLNTSNNQIQIELDNH</sequence>
<feature type="non-terminal residue" evidence="2">
    <location>
        <position position="57"/>
    </location>
</feature>
<gene>
    <name evidence="2" type="ORF">ALEPTO_LOCUS13508</name>
</gene>
<evidence type="ECO:0000256" key="1">
    <source>
        <dbReference type="SAM" id="MobiDB-lite"/>
    </source>
</evidence>
<dbReference type="Proteomes" id="UP000789508">
    <property type="component" value="Unassembled WGS sequence"/>
</dbReference>
<accession>A0A9N9NTT9</accession>
<comment type="caution">
    <text evidence="2">The sequence shown here is derived from an EMBL/GenBank/DDBJ whole genome shotgun (WGS) entry which is preliminary data.</text>
</comment>
<feature type="region of interest" description="Disordered" evidence="1">
    <location>
        <begin position="1"/>
        <end position="31"/>
    </location>
</feature>
<name>A0A9N9NTT9_9GLOM</name>
<dbReference type="EMBL" id="CAJVPS010043908">
    <property type="protein sequence ID" value="CAG8756620.1"/>
    <property type="molecule type" value="Genomic_DNA"/>
</dbReference>
<feature type="non-terminal residue" evidence="2">
    <location>
        <position position="1"/>
    </location>
</feature>
<protein>
    <submittedName>
        <fullName evidence="2">3062_t:CDS:1</fullName>
    </submittedName>
</protein>